<dbReference type="SUPFAM" id="SSF55166">
    <property type="entry name" value="Hedgehog/DD-peptidase"/>
    <property type="match status" value="1"/>
</dbReference>
<proteinExistence type="predicted"/>
<dbReference type="Proteomes" id="UP000663992">
    <property type="component" value="Unassembled WGS sequence"/>
</dbReference>
<accession>A0ABS3CTQ5</accession>
<protein>
    <submittedName>
        <fullName evidence="1">Peptidase M15</fullName>
    </submittedName>
</protein>
<evidence type="ECO:0000313" key="1">
    <source>
        <dbReference type="EMBL" id="MBN7820502.1"/>
    </source>
</evidence>
<comment type="caution">
    <text evidence="1">The sequence shown here is derived from an EMBL/GenBank/DDBJ whole genome shotgun (WGS) entry which is preliminary data.</text>
</comment>
<gene>
    <name evidence="1" type="ORF">J0A65_11540</name>
</gene>
<evidence type="ECO:0000313" key="2">
    <source>
        <dbReference type="Proteomes" id="UP000663992"/>
    </source>
</evidence>
<dbReference type="RefSeq" id="WP_206594342.1">
    <property type="nucleotide sequence ID" value="NZ_JAFKCS010000010.1"/>
</dbReference>
<dbReference type="InterPro" id="IPR009045">
    <property type="entry name" value="Zn_M74/Hedgehog-like"/>
</dbReference>
<name>A0ABS3CTQ5_9ALTE</name>
<reference evidence="1 2" key="1">
    <citation type="submission" date="2021-03" db="EMBL/GenBank/DDBJ databases">
        <title>novel species isolated from a fishpond in China.</title>
        <authorList>
            <person name="Lu H."/>
            <person name="Cai Z."/>
        </authorList>
    </citation>
    <scope>NUCLEOTIDE SEQUENCE [LARGE SCALE GENOMIC DNA]</scope>
    <source>
        <strain evidence="1 2">Y57</strain>
    </source>
</reference>
<keyword evidence="2" id="KW-1185">Reference proteome</keyword>
<sequence>MTKATIDKLDTLSRTRLSKHFFMRDFLYSETAVALGLANIPDDEELAIQAGKQLCEQVLEPVQAAWGRIHIRSAYRNCVVNQAGNELGANCAANEKNYAAHIWDRRDKDGFMGAMACIVIPAYVDYYQQSGDWTSLAWWLHHHIPGYQKMTFYRNLCAFNIRWHENPAKPKEIKTKIADPRSNSQKAILLDNNASDFYASMPPEQRYQACLPMLAK</sequence>
<organism evidence="1 2">
    <name type="scientific">Bowmanella yangjiangensis</name>
    <dbReference type="NCBI Taxonomy" id="2811230"/>
    <lineage>
        <taxon>Bacteria</taxon>
        <taxon>Pseudomonadati</taxon>
        <taxon>Pseudomonadota</taxon>
        <taxon>Gammaproteobacteria</taxon>
        <taxon>Alteromonadales</taxon>
        <taxon>Alteromonadaceae</taxon>
        <taxon>Bowmanella</taxon>
    </lineage>
</organism>
<dbReference type="EMBL" id="JAFKCS010000010">
    <property type="protein sequence ID" value="MBN7820502.1"/>
    <property type="molecule type" value="Genomic_DNA"/>
</dbReference>